<accession>A0ACB7SQT2</accession>
<sequence>MAATAKKWTTMTFAAKLEVIQCVENGEKKASVTEACLLDIPRGTPSMLLKKAEQNQQSGAQHIRKAAFAKSLHKWFVDARARNIPL</sequence>
<evidence type="ECO:0000313" key="1">
    <source>
        <dbReference type="EMBL" id="KAH6937073.1"/>
    </source>
</evidence>
<evidence type="ECO:0000313" key="2">
    <source>
        <dbReference type="Proteomes" id="UP000821845"/>
    </source>
</evidence>
<name>A0ACB7SQT2_HYAAI</name>
<comment type="caution">
    <text evidence="1">The sequence shown here is derived from an EMBL/GenBank/DDBJ whole genome shotgun (WGS) entry which is preliminary data.</text>
</comment>
<reference evidence="1" key="1">
    <citation type="submission" date="2020-05" db="EMBL/GenBank/DDBJ databases">
        <title>Large-scale comparative analyses of tick genomes elucidate their genetic diversity and vector capacities.</title>
        <authorList>
            <person name="Jia N."/>
            <person name="Wang J."/>
            <person name="Shi W."/>
            <person name="Du L."/>
            <person name="Sun Y."/>
            <person name="Zhan W."/>
            <person name="Jiang J."/>
            <person name="Wang Q."/>
            <person name="Zhang B."/>
            <person name="Ji P."/>
            <person name="Sakyi L.B."/>
            <person name="Cui X."/>
            <person name="Yuan T."/>
            <person name="Jiang B."/>
            <person name="Yang W."/>
            <person name="Lam T.T.-Y."/>
            <person name="Chang Q."/>
            <person name="Ding S."/>
            <person name="Wang X."/>
            <person name="Zhu J."/>
            <person name="Ruan X."/>
            <person name="Zhao L."/>
            <person name="Wei J."/>
            <person name="Que T."/>
            <person name="Du C."/>
            <person name="Cheng J."/>
            <person name="Dai P."/>
            <person name="Han X."/>
            <person name="Huang E."/>
            <person name="Gao Y."/>
            <person name="Liu J."/>
            <person name="Shao H."/>
            <person name="Ye R."/>
            <person name="Li L."/>
            <person name="Wei W."/>
            <person name="Wang X."/>
            <person name="Wang C."/>
            <person name="Yang T."/>
            <person name="Huo Q."/>
            <person name="Li W."/>
            <person name="Guo W."/>
            <person name="Chen H."/>
            <person name="Zhou L."/>
            <person name="Ni X."/>
            <person name="Tian J."/>
            <person name="Zhou Y."/>
            <person name="Sheng Y."/>
            <person name="Liu T."/>
            <person name="Pan Y."/>
            <person name="Xia L."/>
            <person name="Li J."/>
            <person name="Zhao F."/>
            <person name="Cao W."/>
        </authorList>
    </citation>
    <scope>NUCLEOTIDE SEQUENCE</scope>
    <source>
        <strain evidence="1">Hyas-2018</strain>
    </source>
</reference>
<protein>
    <submittedName>
        <fullName evidence="1">Uncharacterized protein</fullName>
    </submittedName>
</protein>
<organism evidence="1 2">
    <name type="scientific">Hyalomma asiaticum</name>
    <name type="common">Tick</name>
    <dbReference type="NCBI Taxonomy" id="266040"/>
    <lineage>
        <taxon>Eukaryota</taxon>
        <taxon>Metazoa</taxon>
        <taxon>Ecdysozoa</taxon>
        <taxon>Arthropoda</taxon>
        <taxon>Chelicerata</taxon>
        <taxon>Arachnida</taxon>
        <taxon>Acari</taxon>
        <taxon>Parasitiformes</taxon>
        <taxon>Ixodida</taxon>
        <taxon>Ixodoidea</taxon>
        <taxon>Ixodidae</taxon>
        <taxon>Hyalomminae</taxon>
        <taxon>Hyalomma</taxon>
    </lineage>
</organism>
<dbReference type="Proteomes" id="UP000821845">
    <property type="component" value="Chromosome 3"/>
</dbReference>
<dbReference type="EMBL" id="CM023483">
    <property type="protein sequence ID" value="KAH6937073.1"/>
    <property type="molecule type" value="Genomic_DNA"/>
</dbReference>
<keyword evidence="2" id="KW-1185">Reference proteome</keyword>
<gene>
    <name evidence="1" type="ORF">HPB50_025509</name>
</gene>
<proteinExistence type="predicted"/>